<dbReference type="PATRIC" id="fig|1235788.3.peg.2833"/>
<dbReference type="STRING" id="1235788.C802_02763"/>
<evidence type="ECO:0000313" key="1">
    <source>
        <dbReference type="EMBL" id="EOS11651.1"/>
    </source>
</evidence>
<proteinExistence type="predicted"/>
<organism evidence="1 2">
    <name type="scientific">Phocaeicola sartorii</name>
    <dbReference type="NCBI Taxonomy" id="671267"/>
    <lineage>
        <taxon>Bacteria</taxon>
        <taxon>Pseudomonadati</taxon>
        <taxon>Bacteroidota</taxon>
        <taxon>Bacteroidia</taxon>
        <taxon>Bacteroidales</taxon>
        <taxon>Bacteroidaceae</taxon>
        <taxon>Phocaeicola</taxon>
    </lineage>
</organism>
<comment type="caution">
    <text evidence="1">The sequence shown here is derived from an EMBL/GenBank/DDBJ whole genome shotgun (WGS) entry which is preliminary data.</text>
</comment>
<name>R9I6D0_9BACT</name>
<dbReference type="HOGENOM" id="CLU_3247303_0_0_10"/>
<sequence>MEHPKETLCKQNKIHLERILLMIAQIKQDRKTWEQLSTRQKI</sequence>
<reference evidence="1 2" key="1">
    <citation type="submission" date="2013-04" db="EMBL/GenBank/DDBJ databases">
        <title>The Genome Sequence of Bacteroides massiliensis dnLKV3.</title>
        <authorList>
            <consortium name="The Broad Institute Genomics Platform"/>
            <consortium name="The Broad Institute Genome Sequencing Center for Infectious Disease"/>
            <person name="Earl A."/>
            <person name="Xavier R."/>
            <person name="Kuhn K."/>
            <person name="Stappenbeck T."/>
            <person name="Walker B."/>
            <person name="Young S."/>
            <person name="Zeng Q."/>
            <person name="Gargeya S."/>
            <person name="Fitzgerald M."/>
            <person name="Haas B."/>
            <person name="Abouelleil A."/>
            <person name="Allen A.W."/>
            <person name="Alvarado L."/>
            <person name="Arachchi H.M."/>
            <person name="Berlin A.M."/>
            <person name="Chapman S.B."/>
            <person name="Gainer-Dewar J."/>
            <person name="Goldberg J."/>
            <person name="Griggs A."/>
            <person name="Gujja S."/>
            <person name="Hansen M."/>
            <person name="Howarth C."/>
            <person name="Imamovic A."/>
            <person name="Ireland A."/>
            <person name="Larimer J."/>
            <person name="McCowan C."/>
            <person name="Murphy C."/>
            <person name="Pearson M."/>
            <person name="Poon T.W."/>
            <person name="Priest M."/>
            <person name="Roberts A."/>
            <person name="Saif S."/>
            <person name="Shea T."/>
            <person name="Sisk P."/>
            <person name="Sykes S."/>
            <person name="Wortman J."/>
            <person name="Nusbaum C."/>
            <person name="Birren B."/>
        </authorList>
    </citation>
    <scope>NUCLEOTIDE SEQUENCE [LARGE SCALE GENOMIC DNA]</scope>
    <source>
        <strain evidence="2">dnLKV3</strain>
    </source>
</reference>
<dbReference type="GeneID" id="82156119"/>
<dbReference type="RefSeq" id="WP_016277103.1">
    <property type="nucleotide sequence ID" value="NZ_CAONFL010000059.1"/>
</dbReference>
<dbReference type="Proteomes" id="UP000014200">
    <property type="component" value="Unassembled WGS sequence"/>
</dbReference>
<accession>R9I6D0</accession>
<gene>
    <name evidence="1" type="ORF">C802_02763</name>
</gene>
<keyword evidence="2" id="KW-1185">Reference proteome</keyword>
<dbReference type="EMBL" id="ASSP01000017">
    <property type="protein sequence ID" value="EOS11651.1"/>
    <property type="molecule type" value="Genomic_DNA"/>
</dbReference>
<protein>
    <submittedName>
        <fullName evidence="1">Uncharacterized protein</fullName>
    </submittedName>
</protein>
<dbReference type="AlphaFoldDB" id="R9I6D0"/>
<evidence type="ECO:0000313" key="2">
    <source>
        <dbReference type="Proteomes" id="UP000014200"/>
    </source>
</evidence>